<gene>
    <name evidence="2" type="ORF">DLM86_09285</name>
</gene>
<feature type="transmembrane region" description="Helical" evidence="1">
    <location>
        <begin position="161"/>
        <end position="179"/>
    </location>
</feature>
<feature type="transmembrane region" description="Helical" evidence="1">
    <location>
        <begin position="69"/>
        <end position="90"/>
    </location>
</feature>
<dbReference type="InterPro" id="IPR053170">
    <property type="entry name" value="Transcription_regulator"/>
</dbReference>
<sequence length="320" mass="36141">MDTGSHLLFGATIAGLACVDPVVAARPELALPLLVATTIGSHAPDFDAVARLRGYSAYIRAHRGVTHSLPALAVWPLVIALPVALAFGVGEFALHLYGWTFAAVCLHVLLDLFNAYGVQCLRPFSRRWMHLDVLPLFDPFLAVLHAGALLAWALTDVEPTSLFPAAYAATFLYIALRAYQKRRAAARIRRRLRVRGVVHLLPCIHWFRWQYVLESDDRYYTGQLLYGRVSPHETYGKEAEHAVIEATRATGGVRAFLQFAKHVHVSFDEREDGYEVRWRDVRFCYDRNMPFGADVRLDRQLNVVSESVGWRKKAWDPPYV</sequence>
<evidence type="ECO:0000313" key="3">
    <source>
        <dbReference type="Proteomes" id="UP000247476"/>
    </source>
</evidence>
<evidence type="ECO:0000313" key="2">
    <source>
        <dbReference type="EMBL" id="PYI55894.1"/>
    </source>
</evidence>
<comment type="caution">
    <text evidence="2">The sequence shown here is derived from an EMBL/GenBank/DDBJ whole genome shotgun (WGS) entry which is preliminary data.</text>
</comment>
<evidence type="ECO:0000256" key="1">
    <source>
        <dbReference type="SAM" id="Phobius"/>
    </source>
</evidence>
<dbReference type="PANTHER" id="PTHR40031">
    <property type="entry name" value="HYPOTHETICAL MEMBRANE SPANNING PROTEIN"/>
    <property type="match status" value="1"/>
</dbReference>
<accession>A0A2V5KCK2</accession>
<organism evidence="2 3">
    <name type="scientific">Paenibacillus flagellatus</name>
    <dbReference type="NCBI Taxonomy" id="2211139"/>
    <lineage>
        <taxon>Bacteria</taxon>
        <taxon>Bacillati</taxon>
        <taxon>Bacillota</taxon>
        <taxon>Bacilli</taxon>
        <taxon>Bacillales</taxon>
        <taxon>Paenibacillaceae</taxon>
        <taxon>Paenibacillus</taxon>
    </lineage>
</organism>
<feature type="transmembrane region" description="Helical" evidence="1">
    <location>
        <begin position="136"/>
        <end position="155"/>
    </location>
</feature>
<dbReference type="Proteomes" id="UP000247476">
    <property type="component" value="Unassembled WGS sequence"/>
</dbReference>
<protein>
    <submittedName>
        <fullName evidence="2">Metal-dependent hydrolase</fullName>
    </submittedName>
</protein>
<keyword evidence="2" id="KW-0378">Hydrolase</keyword>
<keyword evidence="1" id="KW-1133">Transmembrane helix</keyword>
<name>A0A2V5KCK2_9BACL</name>
<reference evidence="2 3" key="1">
    <citation type="submission" date="2018-05" db="EMBL/GenBank/DDBJ databases">
        <title>Paenibacillus flagellatus sp. nov., isolated from selenium mineral soil.</title>
        <authorList>
            <person name="Dai X."/>
        </authorList>
    </citation>
    <scope>NUCLEOTIDE SEQUENCE [LARGE SCALE GENOMIC DNA]</scope>
    <source>
        <strain evidence="2 3">DXL2</strain>
    </source>
</reference>
<dbReference type="InterPro" id="IPR007404">
    <property type="entry name" value="YdjM-like"/>
</dbReference>
<feature type="transmembrane region" description="Helical" evidence="1">
    <location>
        <begin position="96"/>
        <end position="116"/>
    </location>
</feature>
<dbReference type="AlphaFoldDB" id="A0A2V5KCK2"/>
<dbReference type="Pfam" id="PF04307">
    <property type="entry name" value="YdjM"/>
    <property type="match status" value="1"/>
</dbReference>
<dbReference type="RefSeq" id="WP_110839694.1">
    <property type="nucleotide sequence ID" value="NZ_QJVJ01000003.1"/>
</dbReference>
<keyword evidence="1" id="KW-0812">Transmembrane</keyword>
<keyword evidence="1" id="KW-0472">Membrane</keyword>
<dbReference type="GO" id="GO:0016787">
    <property type="term" value="F:hydrolase activity"/>
    <property type="evidence" value="ECO:0007669"/>
    <property type="project" value="UniProtKB-KW"/>
</dbReference>
<dbReference type="OrthoDB" id="110250at2"/>
<keyword evidence="3" id="KW-1185">Reference proteome</keyword>
<proteinExistence type="predicted"/>
<dbReference type="PANTHER" id="PTHR40031:SF1">
    <property type="entry name" value="MEMBRANE-BOUND METAL-DEPENDENT HYDROLASE"/>
    <property type="match status" value="1"/>
</dbReference>
<dbReference type="EMBL" id="QJVJ01000003">
    <property type="protein sequence ID" value="PYI55894.1"/>
    <property type="molecule type" value="Genomic_DNA"/>
</dbReference>